<evidence type="ECO:0000313" key="12">
    <source>
        <dbReference type="Proteomes" id="UP000509429"/>
    </source>
</evidence>
<dbReference type="InterPro" id="IPR039793">
    <property type="entry name" value="UROS/Hem4"/>
</dbReference>
<name>A0A6N0HQ39_9GAMM</name>
<proteinExistence type="inferred from homology"/>
<dbReference type="UniPathway" id="UPA00251">
    <property type="reaction ID" value="UER00320"/>
</dbReference>
<dbReference type="Proteomes" id="UP000509429">
    <property type="component" value="Chromosome"/>
</dbReference>
<protein>
    <recommendedName>
        <fullName evidence="7 9">Uroporphyrinogen-III synthase</fullName>
        <ecNumber evidence="3 9">4.2.1.75</ecNumber>
    </recommendedName>
</protein>
<evidence type="ECO:0000256" key="1">
    <source>
        <dbReference type="ARBA" id="ARBA00004772"/>
    </source>
</evidence>
<dbReference type="KEGG" id="reo:HUE58_04280"/>
<gene>
    <name evidence="11" type="ORF">HUE58_04280</name>
</gene>
<dbReference type="CDD" id="cd06578">
    <property type="entry name" value="HemD"/>
    <property type="match status" value="1"/>
</dbReference>
<dbReference type="GO" id="GO:0006782">
    <property type="term" value="P:protoporphyrinogen IX biosynthetic process"/>
    <property type="evidence" value="ECO:0007669"/>
    <property type="project" value="UniProtKB-UniRule"/>
</dbReference>
<evidence type="ECO:0000256" key="9">
    <source>
        <dbReference type="RuleBase" id="RU366031"/>
    </source>
</evidence>
<dbReference type="InterPro" id="IPR036108">
    <property type="entry name" value="4pyrrol_syn_uPrphyn_synt_sf"/>
</dbReference>
<dbReference type="AlphaFoldDB" id="A0A6N0HQ39"/>
<dbReference type="Gene3D" id="3.40.50.10090">
    <property type="match status" value="2"/>
</dbReference>
<evidence type="ECO:0000313" key="11">
    <source>
        <dbReference type="EMBL" id="QKQ24350.1"/>
    </source>
</evidence>
<dbReference type="SUPFAM" id="SSF69618">
    <property type="entry name" value="HemD-like"/>
    <property type="match status" value="1"/>
</dbReference>
<dbReference type="EMBL" id="CP054490">
    <property type="protein sequence ID" value="QKQ24350.1"/>
    <property type="molecule type" value="Genomic_DNA"/>
</dbReference>
<dbReference type="Pfam" id="PF02602">
    <property type="entry name" value="HEM4"/>
    <property type="match status" value="1"/>
</dbReference>
<evidence type="ECO:0000256" key="4">
    <source>
        <dbReference type="ARBA" id="ARBA00023239"/>
    </source>
</evidence>
<keyword evidence="5 9" id="KW-0627">Porphyrin biosynthesis</keyword>
<dbReference type="EC" id="4.2.1.75" evidence="3 9"/>
<keyword evidence="12" id="KW-1185">Reference proteome</keyword>
<dbReference type="GO" id="GO:0006780">
    <property type="term" value="P:uroporphyrinogen III biosynthetic process"/>
    <property type="evidence" value="ECO:0007669"/>
    <property type="project" value="UniProtKB-UniRule"/>
</dbReference>
<comment type="similarity">
    <text evidence="2 9">Belongs to the uroporphyrinogen-III synthase family.</text>
</comment>
<sequence length="250" mass="27939">MNVLLTRPLLQVKELQSMVLKSGNKPLFFPTLKLNPIDAKAEKSHYDVVIFISANAVEHGLKILKTMSYHQIFAVGSATARKLSENDTKIDDFPRENASSEALLALDSVNCLHHKIILIFRGRGRGGRETLKQGLIKQDNQVEYVEVYERVSHDINSLHYQSLNEFLLSNEGIISITSIDSMKSLLEISSQILDINKLKNYLLVVLSDRIKTYVNSIGFDKVLVTPNASDNGIISVLTNLNTLDKSVKSS</sequence>
<evidence type="ECO:0000256" key="8">
    <source>
        <dbReference type="ARBA" id="ARBA00048617"/>
    </source>
</evidence>
<evidence type="ECO:0000256" key="5">
    <source>
        <dbReference type="ARBA" id="ARBA00023244"/>
    </source>
</evidence>
<feature type="domain" description="Tetrapyrrole biosynthesis uroporphyrinogen III synthase" evidence="10">
    <location>
        <begin position="16"/>
        <end position="234"/>
    </location>
</feature>
<evidence type="ECO:0000256" key="6">
    <source>
        <dbReference type="ARBA" id="ARBA00037589"/>
    </source>
</evidence>
<dbReference type="InterPro" id="IPR003754">
    <property type="entry name" value="4pyrrol_synth_uPrphyn_synth"/>
</dbReference>
<evidence type="ECO:0000259" key="10">
    <source>
        <dbReference type="Pfam" id="PF02602"/>
    </source>
</evidence>
<evidence type="ECO:0000256" key="2">
    <source>
        <dbReference type="ARBA" id="ARBA00008133"/>
    </source>
</evidence>
<comment type="pathway">
    <text evidence="1 9">Porphyrin-containing compound metabolism; protoporphyrin-IX biosynthesis; coproporphyrinogen-III from 5-aminolevulinate: step 3/4.</text>
</comment>
<dbReference type="PANTHER" id="PTHR38042:SF1">
    <property type="entry name" value="UROPORPHYRINOGEN-III SYNTHASE, CHLOROPLASTIC"/>
    <property type="match status" value="1"/>
</dbReference>
<comment type="function">
    <text evidence="6 9">Catalyzes cyclization of the linear tetrapyrrole, hydroxymethylbilane, to the macrocyclic uroporphyrinogen III.</text>
</comment>
<accession>A0A6N0HQ39</accession>
<organism evidence="11 12">
    <name type="scientific">Candidatus Ruthia endofausta</name>
    <dbReference type="NCBI Taxonomy" id="2738852"/>
    <lineage>
        <taxon>Bacteria</taxon>
        <taxon>Pseudomonadati</taxon>
        <taxon>Pseudomonadota</taxon>
        <taxon>Gammaproteobacteria</taxon>
        <taxon>Candidatus Pseudothioglobaceae</taxon>
        <taxon>Candidatus Ruthturnera</taxon>
    </lineage>
</organism>
<dbReference type="GO" id="GO:0004852">
    <property type="term" value="F:uroporphyrinogen-III synthase activity"/>
    <property type="evidence" value="ECO:0007669"/>
    <property type="project" value="UniProtKB-UniRule"/>
</dbReference>
<dbReference type="PANTHER" id="PTHR38042">
    <property type="entry name" value="UROPORPHYRINOGEN-III SYNTHASE, CHLOROPLASTIC"/>
    <property type="match status" value="1"/>
</dbReference>
<dbReference type="RefSeq" id="WP_174605787.1">
    <property type="nucleotide sequence ID" value="NZ_CP054490.1"/>
</dbReference>
<evidence type="ECO:0000256" key="3">
    <source>
        <dbReference type="ARBA" id="ARBA00013109"/>
    </source>
</evidence>
<reference evidence="11 12" key="1">
    <citation type="submission" date="2020-05" db="EMBL/GenBank/DDBJ databases">
        <title>Horizontal transmission and recombination maintain forever young bacterial symbiont genomes.</title>
        <authorList>
            <person name="Russell S.L."/>
            <person name="Pepper-Tunick E."/>
            <person name="Svedberg J."/>
            <person name="Byrne A."/>
            <person name="Ruelas Castillo J."/>
            <person name="Vollmers C."/>
            <person name="Beinart R.A."/>
            <person name="Corbett-Detig R."/>
        </authorList>
    </citation>
    <scope>NUCLEOTIDE SEQUENCE [LARGE SCALE GENOMIC DNA]</scope>
    <source>
        <strain evidence="11">JDF_Ridge</strain>
    </source>
</reference>
<evidence type="ECO:0000256" key="7">
    <source>
        <dbReference type="ARBA" id="ARBA00040167"/>
    </source>
</evidence>
<comment type="catalytic activity">
    <reaction evidence="8 9">
        <text>hydroxymethylbilane = uroporphyrinogen III + H2O</text>
        <dbReference type="Rhea" id="RHEA:18965"/>
        <dbReference type="ChEBI" id="CHEBI:15377"/>
        <dbReference type="ChEBI" id="CHEBI:57308"/>
        <dbReference type="ChEBI" id="CHEBI:57845"/>
        <dbReference type="EC" id="4.2.1.75"/>
    </reaction>
</comment>
<keyword evidence="4 9" id="KW-0456">Lyase</keyword>